<proteinExistence type="predicted"/>
<sequence length="225" mass="24595">MGLKYGRGVIVDEMYEATFHIRGDVPYADATADGAARVELWCNEHCDLLHVRGDATDAVREAVDAAVGVADVVERGTEAVVVTEDCLRPHTEGNVEGYLERHDCLLLPPLRYEDGGKLVRVLTLDAGNLAAFYEDVRASFDVTVREKREVDAVPQAGASIASAAPDLSDRQTEAIRAAWADGYYDVPRRTTTTELAAAMGVDRRTFEEHLRLAEEKVVGALVDHV</sequence>
<name>A0ABD5VKU1_9EURY</name>
<dbReference type="Pfam" id="PF24280">
    <property type="entry name" value="HVO_A0563_N"/>
    <property type="match status" value="1"/>
</dbReference>
<comment type="caution">
    <text evidence="5">The sequence shown here is derived from an EMBL/GenBank/DDBJ whole genome shotgun (WGS) entry which is preliminary data.</text>
</comment>
<feature type="domain" description="HTH bat-type" evidence="3">
    <location>
        <begin position="167"/>
        <end position="218"/>
    </location>
</feature>
<evidence type="ECO:0000313" key="5">
    <source>
        <dbReference type="EMBL" id="MFC6954348.1"/>
    </source>
</evidence>
<evidence type="ECO:0000313" key="6">
    <source>
        <dbReference type="Proteomes" id="UP001596395"/>
    </source>
</evidence>
<dbReference type="Pfam" id="PF04967">
    <property type="entry name" value="HTH_10"/>
    <property type="match status" value="1"/>
</dbReference>
<dbReference type="EMBL" id="JBHSXN010000003">
    <property type="protein sequence ID" value="MFC6954348.1"/>
    <property type="molecule type" value="Genomic_DNA"/>
</dbReference>
<keyword evidence="6" id="KW-1185">Reference proteome</keyword>
<keyword evidence="1" id="KW-0805">Transcription regulation</keyword>
<dbReference type="PANTHER" id="PTHR34236">
    <property type="entry name" value="DIMETHYL SULFOXIDE REDUCTASE TRANSCRIPTIONAL ACTIVATOR"/>
    <property type="match status" value="1"/>
</dbReference>
<dbReference type="AlphaFoldDB" id="A0ABD5VKU1"/>
<keyword evidence="2" id="KW-0804">Transcription</keyword>
<evidence type="ECO:0000256" key="1">
    <source>
        <dbReference type="ARBA" id="ARBA00023015"/>
    </source>
</evidence>
<dbReference type="Proteomes" id="UP001596395">
    <property type="component" value="Unassembled WGS sequence"/>
</dbReference>
<gene>
    <name evidence="5" type="ORF">ACFQGB_15905</name>
</gene>
<evidence type="ECO:0000259" key="4">
    <source>
        <dbReference type="Pfam" id="PF24280"/>
    </source>
</evidence>
<protein>
    <submittedName>
        <fullName evidence="5">Helix-turn-helix domain-containing protein</fullName>
    </submittedName>
</protein>
<dbReference type="PANTHER" id="PTHR34236:SF1">
    <property type="entry name" value="DIMETHYL SULFOXIDE REDUCTASE TRANSCRIPTIONAL ACTIVATOR"/>
    <property type="match status" value="1"/>
</dbReference>
<feature type="domain" description="HVO-A0563 N-terminal" evidence="4">
    <location>
        <begin position="16"/>
        <end position="155"/>
    </location>
</feature>
<dbReference type="InterPro" id="IPR007050">
    <property type="entry name" value="HTH_bacterioopsin"/>
</dbReference>
<accession>A0ABD5VKU1</accession>
<dbReference type="InterPro" id="IPR056531">
    <property type="entry name" value="HVO_A0563_N"/>
</dbReference>
<organism evidence="5 6">
    <name type="scientific">Halorubellus litoreus</name>
    <dbReference type="NCBI Taxonomy" id="755308"/>
    <lineage>
        <taxon>Archaea</taxon>
        <taxon>Methanobacteriati</taxon>
        <taxon>Methanobacteriota</taxon>
        <taxon>Stenosarchaea group</taxon>
        <taxon>Halobacteria</taxon>
        <taxon>Halobacteriales</taxon>
        <taxon>Halorubellaceae</taxon>
        <taxon>Halorubellus</taxon>
    </lineage>
</organism>
<reference evidence="5 6" key="1">
    <citation type="journal article" date="2019" name="Int. J. Syst. Evol. Microbiol.">
        <title>The Global Catalogue of Microorganisms (GCM) 10K type strain sequencing project: providing services to taxonomists for standard genome sequencing and annotation.</title>
        <authorList>
            <consortium name="The Broad Institute Genomics Platform"/>
            <consortium name="The Broad Institute Genome Sequencing Center for Infectious Disease"/>
            <person name="Wu L."/>
            <person name="Ma J."/>
        </authorList>
    </citation>
    <scope>NUCLEOTIDE SEQUENCE [LARGE SCALE GENOMIC DNA]</scope>
    <source>
        <strain evidence="5 6">GX26</strain>
    </source>
</reference>
<evidence type="ECO:0000256" key="2">
    <source>
        <dbReference type="ARBA" id="ARBA00023163"/>
    </source>
</evidence>
<evidence type="ECO:0000259" key="3">
    <source>
        <dbReference type="Pfam" id="PF04967"/>
    </source>
</evidence>
<dbReference type="RefSeq" id="WP_336351300.1">
    <property type="nucleotide sequence ID" value="NZ_JAZAQL010000003.1"/>
</dbReference>